<reference evidence="1" key="1">
    <citation type="journal article" date="2015" name="Nature">
        <title>Complex archaea that bridge the gap between prokaryotes and eukaryotes.</title>
        <authorList>
            <person name="Spang A."/>
            <person name="Saw J.H."/>
            <person name="Jorgensen S.L."/>
            <person name="Zaremba-Niedzwiedzka K."/>
            <person name="Martijn J."/>
            <person name="Lind A.E."/>
            <person name="van Eijk R."/>
            <person name="Schleper C."/>
            <person name="Guy L."/>
            <person name="Ettema T.J."/>
        </authorList>
    </citation>
    <scope>NUCLEOTIDE SEQUENCE</scope>
</reference>
<sequence>MVKVTGPMMSLAARGSFGKLLTYSETKRRPYVRSHTIPRNPRSRAQISIRAMLTFLSQQWSELTEANKATFDAAAAAAAVAPYHVYCGQNQARNRRFLAPQQTYQPTVTGESPSFDEWDVQGFTDWTRLQMSDDEEPELAWAYLIYMSHINPFTPTWDQLVGVVEAHGFTTTWVEFHDLPPNAYVYRFRTCTPIGKLGTFSPEAEVEIG</sequence>
<protein>
    <submittedName>
        <fullName evidence="1">Uncharacterized protein</fullName>
    </submittedName>
</protein>
<dbReference type="AlphaFoldDB" id="A0A0F9MYV4"/>
<gene>
    <name evidence="1" type="ORF">LCGC14_1400370</name>
</gene>
<evidence type="ECO:0000313" key="1">
    <source>
        <dbReference type="EMBL" id="KKM74437.1"/>
    </source>
</evidence>
<dbReference type="EMBL" id="LAZR01009142">
    <property type="protein sequence ID" value="KKM74437.1"/>
    <property type="molecule type" value="Genomic_DNA"/>
</dbReference>
<name>A0A0F9MYV4_9ZZZZ</name>
<organism evidence="1">
    <name type="scientific">marine sediment metagenome</name>
    <dbReference type="NCBI Taxonomy" id="412755"/>
    <lineage>
        <taxon>unclassified sequences</taxon>
        <taxon>metagenomes</taxon>
        <taxon>ecological metagenomes</taxon>
    </lineage>
</organism>
<proteinExistence type="predicted"/>
<comment type="caution">
    <text evidence="1">The sequence shown here is derived from an EMBL/GenBank/DDBJ whole genome shotgun (WGS) entry which is preliminary data.</text>
</comment>
<accession>A0A0F9MYV4</accession>